<accession>R7W967</accession>
<organism evidence="2">
    <name type="scientific">Aegilops tauschii</name>
    <name type="common">Tausch's goatgrass</name>
    <name type="synonym">Aegilops squarrosa</name>
    <dbReference type="NCBI Taxonomy" id="37682"/>
    <lineage>
        <taxon>Eukaryota</taxon>
        <taxon>Viridiplantae</taxon>
        <taxon>Streptophyta</taxon>
        <taxon>Embryophyta</taxon>
        <taxon>Tracheophyta</taxon>
        <taxon>Spermatophyta</taxon>
        <taxon>Magnoliopsida</taxon>
        <taxon>Liliopsida</taxon>
        <taxon>Poales</taxon>
        <taxon>Poaceae</taxon>
        <taxon>BOP clade</taxon>
        <taxon>Pooideae</taxon>
        <taxon>Triticodae</taxon>
        <taxon>Triticeae</taxon>
        <taxon>Triticinae</taxon>
        <taxon>Aegilops</taxon>
    </lineage>
</organism>
<protein>
    <submittedName>
        <fullName evidence="2">Uncharacterized protein</fullName>
    </submittedName>
</protein>
<sequence>MAHQGKLKEDGAFLPWLRSKAGSAISSALRIGSSPLGREQSREVTVSGLVVPQVLVRVAADPGGDCTGSAIAKEPHSTGSTSSSSSGRQRLPQLRPPQLWSPLHLCLLLRLPGELRLLPPLLAAVRAN</sequence>
<feature type="compositionally biased region" description="Low complexity" evidence="1">
    <location>
        <begin position="77"/>
        <end position="95"/>
    </location>
</feature>
<reference evidence="2" key="1">
    <citation type="submission" date="2015-06" db="UniProtKB">
        <authorList>
            <consortium name="EnsemblPlants"/>
        </authorList>
    </citation>
    <scope>IDENTIFICATION</scope>
</reference>
<dbReference type="EnsemblPlants" id="EMT18682">
    <property type="protein sequence ID" value="EMT18682"/>
    <property type="gene ID" value="F775_24000"/>
</dbReference>
<name>R7W967_AEGTA</name>
<proteinExistence type="predicted"/>
<evidence type="ECO:0000256" key="1">
    <source>
        <dbReference type="SAM" id="MobiDB-lite"/>
    </source>
</evidence>
<feature type="region of interest" description="Disordered" evidence="1">
    <location>
        <begin position="66"/>
        <end position="95"/>
    </location>
</feature>
<evidence type="ECO:0000313" key="2">
    <source>
        <dbReference type="EnsemblPlants" id="EMT18682"/>
    </source>
</evidence>
<dbReference type="AlphaFoldDB" id="R7W967"/>